<feature type="domain" description="Response regulatory" evidence="2">
    <location>
        <begin position="5"/>
        <end position="121"/>
    </location>
</feature>
<evidence type="ECO:0000259" key="2">
    <source>
        <dbReference type="PROSITE" id="PS50110"/>
    </source>
</evidence>
<evidence type="ECO:0000313" key="4">
    <source>
        <dbReference type="Proteomes" id="UP000629098"/>
    </source>
</evidence>
<dbReference type="SMART" id="SM00448">
    <property type="entry name" value="REC"/>
    <property type="match status" value="1"/>
</dbReference>
<keyword evidence="4" id="KW-1185">Reference proteome</keyword>
<dbReference type="InterPro" id="IPR052048">
    <property type="entry name" value="ST_Response_Regulator"/>
</dbReference>
<dbReference type="Proteomes" id="UP000629098">
    <property type="component" value="Unassembled WGS sequence"/>
</dbReference>
<dbReference type="GO" id="GO:0000160">
    <property type="term" value="P:phosphorelay signal transduction system"/>
    <property type="evidence" value="ECO:0007669"/>
    <property type="project" value="InterPro"/>
</dbReference>
<evidence type="ECO:0000313" key="3">
    <source>
        <dbReference type="EMBL" id="MBD2775841.1"/>
    </source>
</evidence>
<dbReference type="EMBL" id="JACXAE010000086">
    <property type="protein sequence ID" value="MBD2775841.1"/>
    <property type="molecule type" value="Genomic_DNA"/>
</dbReference>
<dbReference type="InterPro" id="IPR058245">
    <property type="entry name" value="NreC/VraR/RcsB-like_REC"/>
</dbReference>
<dbReference type="PANTHER" id="PTHR43228">
    <property type="entry name" value="TWO-COMPONENT RESPONSE REGULATOR"/>
    <property type="match status" value="1"/>
</dbReference>
<dbReference type="Pfam" id="PF00072">
    <property type="entry name" value="Response_reg"/>
    <property type="match status" value="1"/>
</dbReference>
<dbReference type="SUPFAM" id="SSF52172">
    <property type="entry name" value="CheY-like"/>
    <property type="match status" value="1"/>
</dbReference>
<evidence type="ECO:0000256" key="1">
    <source>
        <dbReference type="PROSITE-ProRule" id="PRU00169"/>
    </source>
</evidence>
<proteinExistence type="predicted"/>
<reference evidence="3" key="1">
    <citation type="submission" date="2020-09" db="EMBL/GenBank/DDBJ databases">
        <title>Iningainema tapete sp. nov. (Scytonemataceae, Cyanobacteria) from greenhouses in central Florida (USA) produces two types of nodularin with biosynthetic potential for microcystin-LR and anabaenopeptins.</title>
        <authorList>
            <person name="Berthold D.E."/>
            <person name="Lefler F.W."/>
            <person name="Huang I.-S."/>
            <person name="Abdulla H."/>
            <person name="Zimba P.V."/>
            <person name="Laughinghouse H.D. IV."/>
        </authorList>
    </citation>
    <scope>NUCLEOTIDE SEQUENCE</scope>
    <source>
        <strain evidence="3">BLCCT55</strain>
    </source>
</reference>
<feature type="modified residue" description="4-aspartylphosphate" evidence="1">
    <location>
        <position position="56"/>
    </location>
</feature>
<accession>A0A8J6XMU1</accession>
<dbReference type="Gene3D" id="3.40.50.2300">
    <property type="match status" value="1"/>
</dbReference>
<protein>
    <submittedName>
        <fullName evidence="3">Response regulator transcription factor</fullName>
    </submittedName>
</protein>
<name>A0A8J6XMU1_9CYAN</name>
<sequence length="128" mass="14193">MSPLSILLVDDSPVFLLSVSRFLSMDERLSIVGCVLSGEDAVEEVQRSHPDVVLMDIAMPIMNGWEATRLIKAQPKPPYIVILSSNDSREYHATSVAVGADSFIPKSEIAIMLKPLLLNIYSNHNHKF</sequence>
<organism evidence="3 4">
    <name type="scientific">Iningainema tapete BLCC-T55</name>
    <dbReference type="NCBI Taxonomy" id="2748662"/>
    <lineage>
        <taxon>Bacteria</taxon>
        <taxon>Bacillati</taxon>
        <taxon>Cyanobacteriota</taxon>
        <taxon>Cyanophyceae</taxon>
        <taxon>Nostocales</taxon>
        <taxon>Scytonemataceae</taxon>
        <taxon>Iningainema tapete</taxon>
    </lineage>
</organism>
<dbReference type="CDD" id="cd17535">
    <property type="entry name" value="REC_NarL-like"/>
    <property type="match status" value="1"/>
</dbReference>
<gene>
    <name evidence="3" type="ORF">ICL16_28220</name>
</gene>
<dbReference type="PANTHER" id="PTHR43228:SF1">
    <property type="entry name" value="TWO-COMPONENT RESPONSE REGULATOR ARR22"/>
    <property type="match status" value="1"/>
</dbReference>
<dbReference type="InterPro" id="IPR001789">
    <property type="entry name" value="Sig_transdc_resp-reg_receiver"/>
</dbReference>
<dbReference type="InterPro" id="IPR011006">
    <property type="entry name" value="CheY-like_superfamily"/>
</dbReference>
<comment type="caution">
    <text evidence="3">The sequence shown here is derived from an EMBL/GenBank/DDBJ whole genome shotgun (WGS) entry which is preliminary data.</text>
</comment>
<dbReference type="PROSITE" id="PS50110">
    <property type="entry name" value="RESPONSE_REGULATORY"/>
    <property type="match status" value="1"/>
</dbReference>
<dbReference type="AlphaFoldDB" id="A0A8J6XMU1"/>
<keyword evidence="1" id="KW-0597">Phosphoprotein</keyword>